<protein>
    <recommendedName>
        <fullName evidence="6 8">Small ribosomal subunit protein uS8</fullName>
    </recommendedName>
</protein>
<evidence type="ECO:0000256" key="8">
    <source>
        <dbReference type="HAMAP-Rule" id="MF_01302"/>
    </source>
</evidence>
<sequence>MSMSDPIADMLTRIRNAILREHRSVSVPFSSIKENISRVLKEEGFVGDYKVEDARVGQNLTIQLKYDSKGTSVIRKIDRVSKPGLRIHKGVDELKPLMNGQGIYIISTSHGVLSDNACRKAKVGGEVLCAVY</sequence>
<dbReference type="InterPro" id="IPR000630">
    <property type="entry name" value="Ribosomal_uS8"/>
</dbReference>
<evidence type="ECO:0000256" key="3">
    <source>
        <dbReference type="ARBA" id="ARBA00022884"/>
    </source>
</evidence>
<dbReference type="Gene3D" id="3.30.1490.10">
    <property type="match status" value="1"/>
</dbReference>
<comment type="similarity">
    <text evidence="1 8">Belongs to the universal ribosomal protein uS8 family.</text>
</comment>
<evidence type="ECO:0000256" key="7">
    <source>
        <dbReference type="ARBA" id="ARBA00046740"/>
    </source>
</evidence>
<keyword evidence="5 8" id="KW-0687">Ribonucleoprotein</keyword>
<dbReference type="GO" id="GO:0019843">
    <property type="term" value="F:rRNA binding"/>
    <property type="evidence" value="ECO:0007669"/>
    <property type="project" value="UniProtKB-UniRule"/>
</dbReference>
<dbReference type="NCBIfam" id="NF001109">
    <property type="entry name" value="PRK00136.1"/>
    <property type="match status" value="1"/>
</dbReference>
<dbReference type="Proteomes" id="UP000178449">
    <property type="component" value="Unassembled WGS sequence"/>
</dbReference>
<keyword evidence="4 8" id="KW-0689">Ribosomal protein</keyword>
<dbReference type="Pfam" id="PF00410">
    <property type="entry name" value="Ribosomal_S8"/>
    <property type="match status" value="1"/>
</dbReference>
<comment type="subunit">
    <text evidence="7 8">Part of the 30S ribosomal subunit. Contacts proteins S5 and S12.</text>
</comment>
<gene>
    <name evidence="8" type="primary">rpsH</name>
    <name evidence="9" type="ORF">A2527_11215</name>
</gene>
<evidence type="ECO:0000256" key="4">
    <source>
        <dbReference type="ARBA" id="ARBA00022980"/>
    </source>
</evidence>
<proteinExistence type="inferred from homology"/>
<evidence type="ECO:0000256" key="2">
    <source>
        <dbReference type="ARBA" id="ARBA00022730"/>
    </source>
</evidence>
<evidence type="ECO:0000256" key="5">
    <source>
        <dbReference type="ARBA" id="ARBA00023274"/>
    </source>
</evidence>
<comment type="caution">
    <text evidence="9">The sequence shown here is derived from an EMBL/GenBank/DDBJ whole genome shotgun (WGS) entry which is preliminary data.</text>
</comment>
<dbReference type="STRING" id="1817772.A2527_11215"/>
<evidence type="ECO:0000256" key="6">
    <source>
        <dbReference type="ARBA" id="ARBA00035258"/>
    </source>
</evidence>
<dbReference type="AlphaFoldDB" id="A0A1F6G6G6"/>
<dbReference type="SUPFAM" id="SSF56047">
    <property type="entry name" value="Ribosomal protein S8"/>
    <property type="match status" value="1"/>
</dbReference>
<dbReference type="GO" id="GO:0006412">
    <property type="term" value="P:translation"/>
    <property type="evidence" value="ECO:0007669"/>
    <property type="project" value="UniProtKB-UniRule"/>
</dbReference>
<evidence type="ECO:0000313" key="9">
    <source>
        <dbReference type="EMBL" id="OGG93685.1"/>
    </source>
</evidence>
<organism evidence="9 10">
    <name type="scientific">Candidatus Lambdaproteobacteria bacterium RIFOXYD2_FULL_50_16</name>
    <dbReference type="NCBI Taxonomy" id="1817772"/>
    <lineage>
        <taxon>Bacteria</taxon>
        <taxon>Pseudomonadati</taxon>
        <taxon>Pseudomonadota</taxon>
        <taxon>Candidatus Lambdaproteobacteria</taxon>
    </lineage>
</organism>
<keyword evidence="2 8" id="KW-0699">rRNA-binding</keyword>
<comment type="function">
    <text evidence="8">One of the primary rRNA binding proteins, it binds directly to 16S rRNA central domain where it helps coordinate assembly of the platform of the 30S subunit.</text>
</comment>
<evidence type="ECO:0000256" key="1">
    <source>
        <dbReference type="ARBA" id="ARBA00006471"/>
    </source>
</evidence>
<dbReference type="GO" id="GO:0005737">
    <property type="term" value="C:cytoplasm"/>
    <property type="evidence" value="ECO:0007669"/>
    <property type="project" value="UniProtKB-ARBA"/>
</dbReference>
<dbReference type="EMBL" id="MFNE01000046">
    <property type="protein sequence ID" value="OGG93685.1"/>
    <property type="molecule type" value="Genomic_DNA"/>
</dbReference>
<dbReference type="GO" id="GO:0003735">
    <property type="term" value="F:structural constituent of ribosome"/>
    <property type="evidence" value="ECO:0007669"/>
    <property type="project" value="InterPro"/>
</dbReference>
<accession>A0A1F6G6G6</accession>
<dbReference type="PANTHER" id="PTHR11758">
    <property type="entry name" value="40S RIBOSOMAL PROTEIN S15A"/>
    <property type="match status" value="1"/>
</dbReference>
<dbReference type="FunFam" id="3.30.1490.10:FF:000001">
    <property type="entry name" value="30S ribosomal protein S8"/>
    <property type="match status" value="1"/>
</dbReference>
<dbReference type="HAMAP" id="MF_01302_B">
    <property type="entry name" value="Ribosomal_uS8_B"/>
    <property type="match status" value="1"/>
</dbReference>
<dbReference type="Gene3D" id="3.30.1370.30">
    <property type="match status" value="1"/>
</dbReference>
<dbReference type="FunFam" id="3.30.1370.30:FF:000002">
    <property type="entry name" value="30S ribosomal protein S8"/>
    <property type="match status" value="1"/>
</dbReference>
<evidence type="ECO:0000313" key="10">
    <source>
        <dbReference type="Proteomes" id="UP000178449"/>
    </source>
</evidence>
<reference evidence="9 10" key="1">
    <citation type="journal article" date="2016" name="Nat. Commun.">
        <title>Thousands of microbial genomes shed light on interconnected biogeochemical processes in an aquifer system.</title>
        <authorList>
            <person name="Anantharaman K."/>
            <person name="Brown C.T."/>
            <person name="Hug L.A."/>
            <person name="Sharon I."/>
            <person name="Castelle C.J."/>
            <person name="Probst A.J."/>
            <person name="Thomas B.C."/>
            <person name="Singh A."/>
            <person name="Wilkins M.J."/>
            <person name="Karaoz U."/>
            <person name="Brodie E.L."/>
            <person name="Williams K.H."/>
            <person name="Hubbard S.S."/>
            <person name="Banfield J.F."/>
        </authorList>
    </citation>
    <scope>NUCLEOTIDE SEQUENCE [LARGE SCALE GENOMIC DNA]</scope>
</reference>
<dbReference type="GO" id="GO:1990904">
    <property type="term" value="C:ribonucleoprotein complex"/>
    <property type="evidence" value="ECO:0007669"/>
    <property type="project" value="UniProtKB-KW"/>
</dbReference>
<dbReference type="InterPro" id="IPR035987">
    <property type="entry name" value="Ribosomal_uS8_sf"/>
</dbReference>
<dbReference type="GO" id="GO:0005840">
    <property type="term" value="C:ribosome"/>
    <property type="evidence" value="ECO:0007669"/>
    <property type="project" value="UniProtKB-KW"/>
</dbReference>
<keyword evidence="3 8" id="KW-0694">RNA-binding</keyword>
<name>A0A1F6G6G6_9PROT</name>